<keyword evidence="1" id="KW-0812">Transmembrane</keyword>
<dbReference type="Pfam" id="PF00899">
    <property type="entry name" value="ThiF"/>
    <property type="match status" value="1"/>
</dbReference>
<evidence type="ECO:0000313" key="4">
    <source>
        <dbReference type="Proteomes" id="UP001232001"/>
    </source>
</evidence>
<accession>A0ABY8L655</accession>
<evidence type="ECO:0000256" key="1">
    <source>
        <dbReference type="SAM" id="Phobius"/>
    </source>
</evidence>
<dbReference type="RefSeq" id="WP_279652747.1">
    <property type="nucleotide sequence ID" value="NZ_CP122539.1"/>
</dbReference>
<dbReference type="PANTHER" id="PTHR43267">
    <property type="entry name" value="TRNA THREONYLCARBAMOYLADENOSINE DEHYDRATASE"/>
    <property type="match status" value="1"/>
</dbReference>
<gene>
    <name evidence="3" type="ORF">P8625_07015</name>
</gene>
<dbReference type="Proteomes" id="UP001232001">
    <property type="component" value="Chromosome"/>
</dbReference>
<dbReference type="InterPro" id="IPR000594">
    <property type="entry name" value="ThiF_NAD_FAD-bd"/>
</dbReference>
<keyword evidence="4" id="KW-1185">Reference proteome</keyword>
<keyword evidence="1" id="KW-0472">Membrane</keyword>
<evidence type="ECO:0000313" key="3">
    <source>
        <dbReference type="EMBL" id="WGH76887.1"/>
    </source>
</evidence>
<dbReference type="InterPro" id="IPR035985">
    <property type="entry name" value="Ubiquitin-activating_enz"/>
</dbReference>
<keyword evidence="3" id="KW-0548">Nucleotidyltransferase</keyword>
<feature type="domain" description="THIF-type NAD/FAD binding fold" evidence="2">
    <location>
        <begin position="3"/>
        <end position="234"/>
    </location>
</feature>
<organism evidence="3 4">
    <name type="scientific">Tenacibaculum tangerinum</name>
    <dbReference type="NCBI Taxonomy" id="3038772"/>
    <lineage>
        <taxon>Bacteria</taxon>
        <taxon>Pseudomonadati</taxon>
        <taxon>Bacteroidota</taxon>
        <taxon>Flavobacteriia</taxon>
        <taxon>Flavobacteriales</taxon>
        <taxon>Flavobacteriaceae</taxon>
        <taxon>Tenacibaculum</taxon>
    </lineage>
</organism>
<dbReference type="PANTHER" id="PTHR43267:SF1">
    <property type="entry name" value="TRNA THREONYLCARBAMOYLADENOSINE DEHYDRATASE"/>
    <property type="match status" value="1"/>
</dbReference>
<dbReference type="InterPro" id="IPR045886">
    <property type="entry name" value="ThiF/MoeB/HesA"/>
</dbReference>
<sequence>MRYNRNRIYLDNADQQKIKQIPILLGGAGIGSVIAECALRFGFENITIVDGDFVELTNLNRQNYIEDDIGISKVMALKKRLLNINSNAKIQTYNCFINKKNIKSIIDGHQIAINALDFTTNIPILFDQICREKQIPVLHPYNLGWGGLVVVIDSSSLPLNSIVRDKKSFNELHVVEYVSSYMKFWGKPQNWLEDIVESYKKEKETLPPPQLAVASWLVASICTNLLYKIATNKKLKIFPEFYMSTIE</sequence>
<feature type="transmembrane region" description="Helical" evidence="1">
    <location>
        <begin position="21"/>
        <end position="43"/>
    </location>
</feature>
<keyword evidence="1" id="KW-1133">Transmembrane helix</keyword>
<reference evidence="3 4" key="1">
    <citation type="submission" date="2023-04" db="EMBL/GenBank/DDBJ databases">
        <title>Tenacibaculum tangerinum sp. nov., isolated from sea tidal flat of South Korea.</title>
        <authorList>
            <person name="Lee S.H."/>
            <person name="Kim J.-J."/>
        </authorList>
    </citation>
    <scope>NUCLEOTIDE SEQUENCE [LARGE SCALE GENOMIC DNA]</scope>
    <source>
        <strain evidence="3 4">GRR-S3-23</strain>
    </source>
</reference>
<dbReference type="SUPFAM" id="SSF69572">
    <property type="entry name" value="Activating enzymes of the ubiquitin-like proteins"/>
    <property type="match status" value="1"/>
</dbReference>
<keyword evidence="3" id="KW-0808">Transferase</keyword>
<evidence type="ECO:0000259" key="2">
    <source>
        <dbReference type="Pfam" id="PF00899"/>
    </source>
</evidence>
<name>A0ABY8L655_9FLAO</name>
<proteinExistence type="predicted"/>
<dbReference type="Gene3D" id="3.40.50.720">
    <property type="entry name" value="NAD(P)-binding Rossmann-like Domain"/>
    <property type="match status" value="1"/>
</dbReference>
<dbReference type="EMBL" id="CP122539">
    <property type="protein sequence ID" value="WGH76887.1"/>
    <property type="molecule type" value="Genomic_DNA"/>
</dbReference>
<dbReference type="GO" id="GO:0016779">
    <property type="term" value="F:nucleotidyltransferase activity"/>
    <property type="evidence" value="ECO:0007669"/>
    <property type="project" value="UniProtKB-KW"/>
</dbReference>
<protein>
    <submittedName>
        <fullName evidence="3">ThiF family adenylyltransferase</fullName>
    </submittedName>
</protein>